<gene>
    <name evidence="1" type="ORF">AYM40_19980</name>
</gene>
<reference evidence="1 2" key="1">
    <citation type="journal article" date="2016" name="Gene">
        <title>PacBio SMRT assembly of a complex multi-replicon genome reveals chlorocatechol degradative operon in a region of genome plasticity.</title>
        <authorList>
            <person name="Ricker N."/>
            <person name="Shen S.Y."/>
            <person name="Goordial J."/>
            <person name="Jin S."/>
            <person name="Fulthorpe R.R."/>
        </authorList>
    </citation>
    <scope>NUCLEOTIDE SEQUENCE [LARGE SCALE GENOMIC DNA]</scope>
    <source>
        <strain evidence="1 2">OLGA172</strain>
    </source>
</reference>
<evidence type="ECO:0000313" key="1">
    <source>
        <dbReference type="EMBL" id="ANB74397.1"/>
    </source>
</evidence>
<sequence length="59" mass="6224">MRAQLLDHFAHLHVTWSVNPDLIHYGSADSQAAPMVNARSGSPVGYAIPGAPVDAGSIR</sequence>
<dbReference type="AlphaFoldDB" id="A0A161HPD1"/>
<dbReference type="RefSeq" id="WP_063497696.1">
    <property type="nucleotide sequence ID" value="NZ_CP014578.1"/>
</dbReference>
<organism evidence="1 2">
    <name type="scientific">Paraburkholderia phytofirmans OLGA172</name>
    <dbReference type="NCBI Taxonomy" id="1417228"/>
    <lineage>
        <taxon>Bacteria</taxon>
        <taxon>Pseudomonadati</taxon>
        <taxon>Pseudomonadota</taxon>
        <taxon>Betaproteobacteria</taxon>
        <taxon>Burkholderiales</taxon>
        <taxon>Burkholderiaceae</taxon>
        <taxon>Paraburkholderia</taxon>
    </lineage>
</organism>
<accession>A0A161HPD1</accession>
<evidence type="ECO:0000313" key="2">
    <source>
        <dbReference type="Proteomes" id="UP000076852"/>
    </source>
</evidence>
<dbReference type="Proteomes" id="UP000076852">
    <property type="component" value="Chromosome 1"/>
</dbReference>
<dbReference type="EMBL" id="CP014578">
    <property type="protein sequence ID" value="ANB74397.1"/>
    <property type="molecule type" value="Genomic_DNA"/>
</dbReference>
<protein>
    <submittedName>
        <fullName evidence="1">Uncharacterized protein</fullName>
    </submittedName>
</protein>
<keyword evidence="2" id="KW-1185">Reference proteome</keyword>
<proteinExistence type="predicted"/>
<dbReference type="KEGG" id="buz:AYM40_19980"/>
<name>A0A161HPD1_9BURK</name>